<feature type="compositionally biased region" description="Low complexity" evidence="1">
    <location>
        <begin position="418"/>
        <end position="447"/>
    </location>
</feature>
<feature type="compositionally biased region" description="Basic and acidic residues" evidence="1">
    <location>
        <begin position="406"/>
        <end position="416"/>
    </location>
</feature>
<dbReference type="InterPro" id="IPR009279">
    <property type="entry name" value="Portal_Mu"/>
</dbReference>
<reference evidence="2 3" key="1">
    <citation type="submission" date="2019-08" db="EMBL/GenBank/DDBJ databases">
        <authorList>
            <person name="Luo N."/>
        </authorList>
    </citation>
    <scope>NUCLEOTIDE SEQUENCE [LARGE SCALE GENOMIC DNA]</scope>
    <source>
        <strain evidence="2 3">NCIMB 9442</strain>
    </source>
</reference>
<evidence type="ECO:0000256" key="1">
    <source>
        <dbReference type="SAM" id="MobiDB-lite"/>
    </source>
</evidence>
<dbReference type="Proteomes" id="UP001194469">
    <property type="component" value="Unassembled WGS sequence"/>
</dbReference>
<feature type="region of interest" description="Disordered" evidence="1">
    <location>
        <begin position="406"/>
        <end position="447"/>
    </location>
</feature>
<proteinExistence type="predicted"/>
<gene>
    <name evidence="2" type="ORF">FVW20_12160</name>
</gene>
<keyword evidence="3" id="KW-1185">Reference proteome</keyword>
<evidence type="ECO:0000313" key="3">
    <source>
        <dbReference type="Proteomes" id="UP001194469"/>
    </source>
</evidence>
<sequence>MPTNEGPRGLYLPDGSFRPFDAEALTSELATRQRAGDFLSLAGGFLGILPDPDPVLRARNDDVAVLHDLAADDQVTTAMLGRKNRVLNRRDYALAPGQRKGRDAQPDAAQLCDLLTEDMERWDMAAVISGILDAPFYGMTPLELRWEAHGGWWRLAEVTPRPPEWFGYNDRNELVWRGANMATSEPLPVGKFVVARHHPTYRNPYGLRLLSRCLWPVAFKKGGITFYTTFVERYGMPWAVGVAPAKATREDKRAMAQDLARMVQDAVAVIPYGADVRLETVSGQVGDLHDRFLRRWDAAISKVLMGQTLTVELDGRNGSRAASETHKDVADDLAEADRRLVEATLNEIAWLYAQVNRPAALAPVFAYDEPEDLQARAQLDKTLSEVGVVWKKPHFERAYSLAPEEFDVREPAEDPARPLSQTSPQTPPQSFSLSDSPLFASAPAGARPPATAAAQATLDDAIKQHLPAAMAANAAAVTQLEKAAHAAESWEDLQLLLAEHLGAHMGPDQLEDLLADMMLASTAYGRAAVHGEVGDS</sequence>
<dbReference type="Pfam" id="PF06074">
    <property type="entry name" value="Portal_Mu"/>
    <property type="match status" value="1"/>
</dbReference>
<dbReference type="EMBL" id="VRYY01000362">
    <property type="protein sequence ID" value="MBG3877744.1"/>
    <property type="molecule type" value="Genomic_DNA"/>
</dbReference>
<evidence type="ECO:0000313" key="2">
    <source>
        <dbReference type="EMBL" id="MBG3877744.1"/>
    </source>
</evidence>
<comment type="caution">
    <text evidence="2">The sequence shown here is derived from an EMBL/GenBank/DDBJ whole genome shotgun (WGS) entry which is preliminary data.</text>
</comment>
<dbReference type="RefSeq" id="WP_196609825.1">
    <property type="nucleotide sequence ID" value="NZ_VRYY01000362.1"/>
</dbReference>
<name>A0ABS0J5S4_9BACT</name>
<organism evidence="2 3">
    <name type="scientific">Nitratidesulfovibrio oxamicus</name>
    <dbReference type="NCBI Taxonomy" id="32016"/>
    <lineage>
        <taxon>Bacteria</taxon>
        <taxon>Pseudomonadati</taxon>
        <taxon>Thermodesulfobacteriota</taxon>
        <taxon>Desulfovibrionia</taxon>
        <taxon>Desulfovibrionales</taxon>
        <taxon>Desulfovibrionaceae</taxon>
        <taxon>Nitratidesulfovibrio</taxon>
    </lineage>
</organism>
<protein>
    <submittedName>
        <fullName evidence="2">DUF935 family protein</fullName>
    </submittedName>
</protein>
<accession>A0ABS0J5S4</accession>